<protein>
    <recommendedName>
        <fullName evidence="3">Helix-turn-helix domain-containing protein</fullName>
    </recommendedName>
</protein>
<organism evidence="1 2">
    <name type="scientific">Starkeya nomas</name>
    <dbReference type="NCBI Taxonomy" id="2666134"/>
    <lineage>
        <taxon>Bacteria</taxon>
        <taxon>Pseudomonadati</taxon>
        <taxon>Pseudomonadota</taxon>
        <taxon>Alphaproteobacteria</taxon>
        <taxon>Hyphomicrobiales</taxon>
        <taxon>Xanthobacteraceae</taxon>
        <taxon>Starkeya</taxon>
    </lineage>
</organism>
<evidence type="ECO:0008006" key="3">
    <source>
        <dbReference type="Google" id="ProtNLM"/>
    </source>
</evidence>
<gene>
    <name evidence="1" type="ORF">STARVERO_02074</name>
</gene>
<dbReference type="AlphaFoldDB" id="A0A5S9P1P8"/>
<sequence>MTTADNSTADLVWGVKEIAKLLGRTERQTFHMLNSGHLPANKIGERWVASRKKLLAAVLGEAA</sequence>
<evidence type="ECO:0000313" key="2">
    <source>
        <dbReference type="Proteomes" id="UP000433050"/>
    </source>
</evidence>
<dbReference type="RefSeq" id="WP_159598800.1">
    <property type="nucleotide sequence ID" value="NZ_CACSAS010000001.1"/>
</dbReference>
<name>A0A5S9P1P8_9HYPH</name>
<proteinExistence type="predicted"/>
<reference evidence="1 2" key="1">
    <citation type="submission" date="2019-12" db="EMBL/GenBank/DDBJ databases">
        <authorList>
            <person name="Reyes-Prieto M."/>
        </authorList>
    </citation>
    <scope>NUCLEOTIDE SEQUENCE [LARGE SCALE GENOMIC DNA]</scope>
    <source>
        <strain evidence="1">HF14-78462</strain>
    </source>
</reference>
<keyword evidence="2" id="KW-1185">Reference proteome</keyword>
<accession>A0A5S9P1P8</accession>
<dbReference type="Proteomes" id="UP000433050">
    <property type="component" value="Unassembled WGS sequence"/>
</dbReference>
<evidence type="ECO:0000313" key="1">
    <source>
        <dbReference type="EMBL" id="CAA0096921.1"/>
    </source>
</evidence>
<dbReference type="EMBL" id="CACSAS010000001">
    <property type="protein sequence ID" value="CAA0096921.1"/>
    <property type="molecule type" value="Genomic_DNA"/>
</dbReference>